<keyword evidence="1" id="KW-0032">Aminotransferase</keyword>
<dbReference type="InterPro" id="IPR035466">
    <property type="entry name" value="GlmS/AgaS_SIS"/>
</dbReference>
<dbReference type="SUPFAM" id="SSF53697">
    <property type="entry name" value="SIS domain"/>
    <property type="match status" value="1"/>
</dbReference>
<dbReference type="PROSITE" id="PS51464">
    <property type="entry name" value="SIS"/>
    <property type="match status" value="2"/>
</dbReference>
<dbReference type="CDD" id="cd05008">
    <property type="entry name" value="SIS_GlmS_GlmD_1"/>
    <property type="match status" value="1"/>
</dbReference>
<accession>A0A256G6H9</accession>
<evidence type="ECO:0000313" key="4">
    <source>
        <dbReference type="EMBL" id="NNV23202.1"/>
    </source>
</evidence>
<dbReference type="GO" id="GO:0008483">
    <property type="term" value="F:transaminase activity"/>
    <property type="evidence" value="ECO:0007669"/>
    <property type="project" value="UniProtKB-KW"/>
</dbReference>
<feature type="domain" description="SIS" evidence="3">
    <location>
        <begin position="197"/>
        <end position="333"/>
    </location>
</feature>
<protein>
    <submittedName>
        <fullName evidence="5">SIS domain protein</fullName>
    </submittedName>
    <submittedName>
        <fullName evidence="4">SIS domain-containing protein</fullName>
    </submittedName>
</protein>
<dbReference type="Gene3D" id="3.40.50.10490">
    <property type="entry name" value="Glucose-6-phosphate isomerase like protein, domain 1"/>
    <property type="match status" value="2"/>
</dbReference>
<sequence length="343" mass="36029">MATTSLMRQETMEASSVVSRLLSAEAATIDEIKRIFRQRAPRVLTTAARGSSDHAASFFKYLFEISVGLPVASIGPSVTSVYNARLQLQDGLHFTVSQSGASPDIVALQKAAKQGGAVTVAVVNVIDSPLANDADIVLNLNAGKEQSVAATKSCIAAAAALAAVTAAITEDQSLDRALARLPEALELTTHSTIDPAVISRLAAINEIYAVGRGTGFAVALEAALKAKETCGIHAEAFSLAEVMHGPIRLVRSDFPILAFLNQDEAYNASRQAVERLVGLGADVVAIGEGFVPEKTIRTAYTGNSLLDPIVGLGAYYRCIEQVAQARGLNPDTPVNLSKVTETL</sequence>
<dbReference type="Proteomes" id="UP000526233">
    <property type="component" value="Unassembled WGS sequence"/>
</dbReference>
<dbReference type="EMBL" id="PKQI01000004">
    <property type="protein sequence ID" value="NNV23202.1"/>
    <property type="molecule type" value="Genomic_DNA"/>
</dbReference>
<keyword evidence="1" id="KW-0808">Transferase</keyword>
<evidence type="ECO:0000256" key="1">
    <source>
        <dbReference type="ARBA" id="ARBA00022576"/>
    </source>
</evidence>
<dbReference type="Pfam" id="PF01380">
    <property type="entry name" value="SIS"/>
    <property type="match status" value="2"/>
</dbReference>
<evidence type="ECO:0000259" key="3">
    <source>
        <dbReference type="PROSITE" id="PS51464"/>
    </source>
</evidence>
<name>A0A256G6H9_9HYPH</name>
<keyword evidence="6" id="KW-1185">Reference proteome</keyword>
<dbReference type="STRING" id="419475.A8A54_21070"/>
<dbReference type="EMBL" id="NNRM01000044">
    <property type="protein sequence ID" value="OYR22648.1"/>
    <property type="molecule type" value="Genomic_DNA"/>
</dbReference>
<dbReference type="CDD" id="cd05009">
    <property type="entry name" value="SIS_GlmS_GlmD_2"/>
    <property type="match status" value="1"/>
</dbReference>
<reference evidence="5 6" key="1">
    <citation type="submission" date="2017-07" db="EMBL/GenBank/DDBJ databases">
        <title>Phylogenetic study on the rhizospheric bacterium Ochrobactrum sp. A44.</title>
        <authorList>
            <person name="Krzyzanowska D.M."/>
            <person name="Ossowicki A."/>
            <person name="Rajewska M."/>
            <person name="Maciag T."/>
            <person name="Kaczynski Z."/>
            <person name="Czerwicka M."/>
            <person name="Jafra S."/>
        </authorList>
    </citation>
    <scope>NUCLEOTIDE SEQUENCE [LARGE SCALE GENOMIC DNA]</scope>
    <source>
        <strain evidence="5 6">CCUG 30717</strain>
    </source>
</reference>
<dbReference type="AlphaFoldDB" id="A0A256G6H9"/>
<gene>
    <name evidence="5" type="ORF">CEV34_4480</name>
    <name evidence="4" type="ORF">EHE22_22650</name>
</gene>
<dbReference type="InterPro" id="IPR001347">
    <property type="entry name" value="SIS_dom"/>
</dbReference>
<dbReference type="RefSeq" id="WP_007881649.1">
    <property type="nucleotide sequence ID" value="NZ_CAXURC020000003.1"/>
</dbReference>
<evidence type="ECO:0000313" key="6">
    <source>
        <dbReference type="Proteomes" id="UP000216188"/>
    </source>
</evidence>
<organism evidence="5 6">
    <name type="scientific">Brucella pseudogrignonensis</name>
    <dbReference type="NCBI Taxonomy" id="419475"/>
    <lineage>
        <taxon>Bacteria</taxon>
        <taxon>Pseudomonadati</taxon>
        <taxon>Pseudomonadota</taxon>
        <taxon>Alphaproteobacteria</taxon>
        <taxon>Hyphomicrobiales</taxon>
        <taxon>Brucellaceae</taxon>
        <taxon>Brucella/Ochrobactrum group</taxon>
        <taxon>Brucella</taxon>
    </lineage>
</organism>
<evidence type="ECO:0000313" key="5">
    <source>
        <dbReference type="EMBL" id="OYR22648.1"/>
    </source>
</evidence>
<comment type="caution">
    <text evidence="5">The sequence shown here is derived from an EMBL/GenBank/DDBJ whole genome shotgun (WGS) entry which is preliminary data.</text>
</comment>
<reference evidence="4 7" key="2">
    <citation type="submission" date="2018-11" db="EMBL/GenBank/DDBJ databases">
        <title>Genome sequencing and analysis.</title>
        <authorList>
            <person name="Huang Y.-T."/>
        </authorList>
    </citation>
    <scope>NUCLEOTIDE SEQUENCE [LARGE SCALE GENOMIC DNA]</scope>
    <source>
        <strain evidence="4 7">SHIN</strain>
    </source>
</reference>
<dbReference type="PANTHER" id="PTHR10937">
    <property type="entry name" value="GLUCOSAMINE--FRUCTOSE-6-PHOSPHATE AMINOTRANSFERASE, ISOMERIZING"/>
    <property type="match status" value="1"/>
</dbReference>
<evidence type="ECO:0000313" key="7">
    <source>
        <dbReference type="Proteomes" id="UP000526233"/>
    </source>
</evidence>
<dbReference type="PANTHER" id="PTHR10937:SF8">
    <property type="entry name" value="AMINOTRANSFERASE-RELATED"/>
    <property type="match status" value="1"/>
</dbReference>
<dbReference type="Proteomes" id="UP000216188">
    <property type="component" value="Unassembled WGS sequence"/>
</dbReference>
<dbReference type="InterPro" id="IPR046348">
    <property type="entry name" value="SIS_dom_sf"/>
</dbReference>
<feature type="domain" description="SIS" evidence="3">
    <location>
        <begin position="28"/>
        <end position="173"/>
    </location>
</feature>
<dbReference type="InterPro" id="IPR035490">
    <property type="entry name" value="GlmS/FrlB_SIS"/>
</dbReference>
<evidence type="ECO:0000256" key="2">
    <source>
        <dbReference type="ARBA" id="ARBA00022737"/>
    </source>
</evidence>
<keyword evidence="2" id="KW-0677">Repeat</keyword>
<proteinExistence type="predicted"/>
<dbReference type="GO" id="GO:1901135">
    <property type="term" value="P:carbohydrate derivative metabolic process"/>
    <property type="evidence" value="ECO:0007669"/>
    <property type="project" value="InterPro"/>
</dbReference>
<dbReference type="GO" id="GO:0097367">
    <property type="term" value="F:carbohydrate derivative binding"/>
    <property type="evidence" value="ECO:0007669"/>
    <property type="project" value="InterPro"/>
</dbReference>